<reference evidence="2" key="1">
    <citation type="submission" date="2024-04" db="EMBL/GenBank/DDBJ databases">
        <authorList>
            <person name="Shaw F."/>
            <person name="Minotto A."/>
        </authorList>
    </citation>
    <scope>NUCLEOTIDE SEQUENCE [LARGE SCALE GENOMIC DNA]</scope>
</reference>
<organism evidence="1 2">
    <name type="scientific">Somion occarium</name>
    <dbReference type="NCBI Taxonomy" id="3059160"/>
    <lineage>
        <taxon>Eukaryota</taxon>
        <taxon>Fungi</taxon>
        <taxon>Dikarya</taxon>
        <taxon>Basidiomycota</taxon>
        <taxon>Agaricomycotina</taxon>
        <taxon>Agaricomycetes</taxon>
        <taxon>Polyporales</taxon>
        <taxon>Cerrenaceae</taxon>
        <taxon>Somion</taxon>
    </lineage>
</organism>
<name>A0ABP1DE25_9APHY</name>
<evidence type="ECO:0008006" key="3">
    <source>
        <dbReference type="Google" id="ProtNLM"/>
    </source>
</evidence>
<evidence type="ECO:0000313" key="2">
    <source>
        <dbReference type="Proteomes" id="UP001497453"/>
    </source>
</evidence>
<proteinExistence type="predicted"/>
<sequence length="73" mass="8122">MCCIAFTFTHPDAAHMYSQPFDRNTTGLIDTHAQQRPDSESDMSRATIDMSNSAPQCCHCGYRGAHAPNCPFR</sequence>
<evidence type="ECO:0000313" key="1">
    <source>
        <dbReference type="EMBL" id="CAL1704904.1"/>
    </source>
</evidence>
<dbReference type="Proteomes" id="UP001497453">
    <property type="component" value="Chromosome 3"/>
</dbReference>
<accession>A0ABP1DE25</accession>
<dbReference type="EMBL" id="OZ037946">
    <property type="protein sequence ID" value="CAL1704904.1"/>
    <property type="molecule type" value="Genomic_DNA"/>
</dbReference>
<gene>
    <name evidence="1" type="ORF">GFSPODELE1_LOCUS5192</name>
</gene>
<protein>
    <recommendedName>
        <fullName evidence="3">CCHC-type domain-containing protein</fullName>
    </recommendedName>
</protein>
<keyword evidence="2" id="KW-1185">Reference proteome</keyword>